<organism evidence="2">
    <name type="scientific">Eremomyces bilateralis CBS 781.70</name>
    <dbReference type="NCBI Taxonomy" id="1392243"/>
    <lineage>
        <taxon>Eukaryota</taxon>
        <taxon>Fungi</taxon>
        <taxon>Dikarya</taxon>
        <taxon>Ascomycota</taxon>
        <taxon>Pezizomycotina</taxon>
        <taxon>Dothideomycetes</taxon>
        <taxon>Dothideomycetes incertae sedis</taxon>
        <taxon>Eremomycetales</taxon>
        <taxon>Eremomycetaceae</taxon>
        <taxon>Eremomyces</taxon>
    </lineage>
</organism>
<dbReference type="AlphaFoldDB" id="A0A6G1G9H9"/>
<evidence type="ECO:0000313" key="3">
    <source>
        <dbReference type="Proteomes" id="UP000504638"/>
    </source>
</evidence>
<reference evidence="4" key="3">
    <citation type="submission" date="2025-04" db="UniProtKB">
        <authorList>
            <consortium name="RefSeq"/>
        </authorList>
    </citation>
    <scope>IDENTIFICATION</scope>
    <source>
        <strain evidence="4">CBS 781.70</strain>
    </source>
</reference>
<name>A0A6G1G9H9_9PEZI</name>
<reference evidence="2 4" key="1">
    <citation type="submission" date="2020-01" db="EMBL/GenBank/DDBJ databases">
        <authorList>
            <consortium name="DOE Joint Genome Institute"/>
            <person name="Haridas S."/>
            <person name="Albert R."/>
            <person name="Binder M."/>
            <person name="Bloem J."/>
            <person name="Labutti K."/>
            <person name="Salamov A."/>
            <person name="Andreopoulos B."/>
            <person name="Baker S.E."/>
            <person name="Barry K."/>
            <person name="Bills G."/>
            <person name="Bluhm B.H."/>
            <person name="Cannon C."/>
            <person name="Castanera R."/>
            <person name="Culley D.E."/>
            <person name="Daum C."/>
            <person name="Ezra D."/>
            <person name="Gonzalez J.B."/>
            <person name="Henrissat B."/>
            <person name="Kuo A."/>
            <person name="Liang C."/>
            <person name="Lipzen A."/>
            <person name="Lutzoni F."/>
            <person name="Magnuson J."/>
            <person name="Mondo S."/>
            <person name="Nolan M."/>
            <person name="Ohm R."/>
            <person name="Pangilinan J."/>
            <person name="Park H.-J."/>
            <person name="Ramirez L."/>
            <person name="Alfaro M."/>
            <person name="Sun H."/>
            <person name="Tritt A."/>
            <person name="Yoshinaga Y."/>
            <person name="Zwiers L.-H."/>
            <person name="Turgeon B.G."/>
            <person name="Goodwin S.B."/>
            <person name="Spatafora J.W."/>
            <person name="Crous P.W."/>
            <person name="Grigoriev I.V."/>
        </authorList>
    </citation>
    <scope>NUCLEOTIDE SEQUENCE</scope>
    <source>
        <strain evidence="2 4">CBS 781.70</strain>
    </source>
</reference>
<dbReference type="OrthoDB" id="4117425at2759"/>
<protein>
    <submittedName>
        <fullName evidence="2 4">Uncharacterized protein</fullName>
    </submittedName>
</protein>
<sequence>MRDASHLALQGSSTLTVAILSDLLDKDALQYLPVSVIVCVFVPMTINYIFLRCSLRLSGTPIHKLAVYLRALEVLAERDAVVPFYHSLLNDSIVLIHKRSFTPESSLPTTLSDALLITEQAEEVTMPPTNIYSAVLKFQEQQFWKKAPSDVGPAIFAITSSSSGPICV</sequence>
<dbReference type="Proteomes" id="UP000504638">
    <property type="component" value="Unplaced"/>
</dbReference>
<dbReference type="GeneID" id="54419435"/>
<keyword evidence="1" id="KW-1133">Transmembrane helix</keyword>
<evidence type="ECO:0000313" key="2">
    <source>
        <dbReference type="EMBL" id="KAF1814737.1"/>
    </source>
</evidence>
<accession>A0A6G1G9H9</accession>
<evidence type="ECO:0000313" key="4">
    <source>
        <dbReference type="RefSeq" id="XP_033536368.1"/>
    </source>
</evidence>
<proteinExistence type="predicted"/>
<keyword evidence="1" id="KW-0472">Membrane</keyword>
<evidence type="ECO:0000256" key="1">
    <source>
        <dbReference type="SAM" id="Phobius"/>
    </source>
</evidence>
<feature type="transmembrane region" description="Helical" evidence="1">
    <location>
        <begin position="31"/>
        <end position="51"/>
    </location>
</feature>
<keyword evidence="3" id="KW-1185">Reference proteome</keyword>
<dbReference type="EMBL" id="ML975152">
    <property type="protein sequence ID" value="KAF1814737.1"/>
    <property type="molecule type" value="Genomic_DNA"/>
</dbReference>
<gene>
    <name evidence="2 4" type="ORF">P152DRAFT_455775</name>
</gene>
<keyword evidence="1" id="KW-0812">Transmembrane</keyword>
<dbReference type="RefSeq" id="XP_033536368.1">
    <property type="nucleotide sequence ID" value="XM_033678865.1"/>
</dbReference>
<reference evidence="4" key="2">
    <citation type="submission" date="2020-04" db="EMBL/GenBank/DDBJ databases">
        <authorList>
            <consortium name="NCBI Genome Project"/>
        </authorList>
    </citation>
    <scope>NUCLEOTIDE SEQUENCE</scope>
    <source>
        <strain evidence="4">CBS 781.70</strain>
    </source>
</reference>